<protein>
    <recommendedName>
        <fullName evidence="3">RlpA-like protein double-psi beta-barrel domain-containing protein</fullName>
    </recommendedName>
</protein>
<dbReference type="Proteomes" id="UP000229098">
    <property type="component" value="Unassembled WGS sequence"/>
</dbReference>
<evidence type="ECO:0000259" key="3">
    <source>
        <dbReference type="Pfam" id="PF03330"/>
    </source>
</evidence>
<accession>A0A2M8KWX3</accession>
<keyword evidence="2" id="KW-0472">Membrane</keyword>
<name>A0A2M8KWX3_9BACT</name>
<dbReference type="Pfam" id="PF03330">
    <property type="entry name" value="DPBB_1"/>
    <property type="match status" value="1"/>
</dbReference>
<organism evidence="4 5">
    <name type="scientific">Candidatus Ryanbacteria bacterium CG10_big_fil_rev_8_21_14_0_10_43_42</name>
    <dbReference type="NCBI Taxonomy" id="1974864"/>
    <lineage>
        <taxon>Bacteria</taxon>
        <taxon>Candidatus Ryaniibacteriota</taxon>
    </lineage>
</organism>
<keyword evidence="2" id="KW-0812">Transmembrane</keyword>
<dbReference type="SUPFAM" id="SSF50685">
    <property type="entry name" value="Barwin-like endoglucanases"/>
    <property type="match status" value="1"/>
</dbReference>
<dbReference type="EMBL" id="PFEF01000006">
    <property type="protein sequence ID" value="PJE64426.1"/>
    <property type="molecule type" value="Genomic_DNA"/>
</dbReference>
<reference evidence="5" key="1">
    <citation type="submission" date="2017-09" db="EMBL/GenBank/DDBJ databases">
        <title>Depth-based differentiation of microbial function through sediment-hosted aquifers and enrichment of novel symbionts in the deep terrestrial subsurface.</title>
        <authorList>
            <person name="Probst A.J."/>
            <person name="Ladd B."/>
            <person name="Jarett J.K."/>
            <person name="Geller-Mcgrath D.E."/>
            <person name="Sieber C.M.K."/>
            <person name="Emerson J.B."/>
            <person name="Anantharaman K."/>
            <person name="Thomas B.C."/>
            <person name="Malmstrom R."/>
            <person name="Stieglmeier M."/>
            <person name="Klingl A."/>
            <person name="Woyke T."/>
            <person name="Ryan C.M."/>
            <person name="Banfield J.F."/>
        </authorList>
    </citation>
    <scope>NUCLEOTIDE SEQUENCE [LARGE SCALE GENOMIC DNA]</scope>
</reference>
<comment type="similarity">
    <text evidence="1">Belongs to the RlpA family.</text>
</comment>
<dbReference type="InterPro" id="IPR036908">
    <property type="entry name" value="RlpA-like_sf"/>
</dbReference>
<keyword evidence="2" id="KW-1133">Transmembrane helix</keyword>
<dbReference type="Gene3D" id="2.40.40.10">
    <property type="entry name" value="RlpA-like domain"/>
    <property type="match status" value="1"/>
</dbReference>
<evidence type="ECO:0000256" key="1">
    <source>
        <dbReference type="RuleBase" id="RU003495"/>
    </source>
</evidence>
<feature type="domain" description="RlpA-like protein double-psi beta-barrel" evidence="3">
    <location>
        <begin position="39"/>
        <end position="131"/>
    </location>
</feature>
<dbReference type="InterPro" id="IPR009009">
    <property type="entry name" value="RlpA-like_DPBB"/>
</dbReference>
<dbReference type="CDD" id="cd22268">
    <property type="entry name" value="DPBB_RlpA-like"/>
    <property type="match status" value="1"/>
</dbReference>
<sequence>MVKVLGIMAVVIIAYVMCVVEVGARVKGMFIATTYRQQKIASWYGPGFWGKRTACGNIYTGRQLTAAHMDLGDKFPCGTRIRVTNLRNGKSAVLTIDDTGNFARYGRVLDVSYAAAKKLGFLTQGTAPVQINVLP</sequence>
<comment type="caution">
    <text evidence="4">The sequence shown here is derived from an EMBL/GenBank/DDBJ whole genome shotgun (WGS) entry which is preliminary data.</text>
</comment>
<evidence type="ECO:0000313" key="5">
    <source>
        <dbReference type="Proteomes" id="UP000229098"/>
    </source>
</evidence>
<evidence type="ECO:0000313" key="4">
    <source>
        <dbReference type="EMBL" id="PJE64426.1"/>
    </source>
</evidence>
<dbReference type="NCBIfam" id="TIGR00413">
    <property type="entry name" value="rlpA"/>
    <property type="match status" value="1"/>
</dbReference>
<proteinExistence type="inferred from homology"/>
<feature type="transmembrane region" description="Helical" evidence="2">
    <location>
        <begin position="6"/>
        <end position="26"/>
    </location>
</feature>
<gene>
    <name evidence="4" type="ORF">COU90_03190</name>
</gene>
<dbReference type="PANTHER" id="PTHR34183:SF1">
    <property type="entry name" value="ENDOLYTIC PEPTIDOGLYCAN TRANSGLYCOSYLASE RLPA"/>
    <property type="match status" value="1"/>
</dbReference>
<dbReference type="AlphaFoldDB" id="A0A2M8KWX3"/>
<evidence type="ECO:0000256" key="2">
    <source>
        <dbReference type="SAM" id="Phobius"/>
    </source>
</evidence>
<dbReference type="InterPro" id="IPR012997">
    <property type="entry name" value="RplA"/>
</dbReference>
<dbReference type="PANTHER" id="PTHR34183">
    <property type="entry name" value="ENDOLYTIC PEPTIDOGLYCAN TRANSGLYCOSYLASE RLPA"/>
    <property type="match status" value="1"/>
</dbReference>